<evidence type="ECO:0000313" key="1">
    <source>
        <dbReference type="EMBL" id="CAE6484281.1"/>
    </source>
</evidence>
<dbReference type="Pfam" id="PF22752">
    <property type="entry name" value="DUF488-N3i"/>
    <property type="match status" value="1"/>
</dbReference>
<proteinExistence type="predicted"/>
<dbReference type="PANTHER" id="PTHR36849">
    <property type="entry name" value="CYTOPLASMIC PROTEIN-RELATED"/>
    <property type="match status" value="1"/>
</dbReference>
<evidence type="ECO:0008006" key="3">
    <source>
        <dbReference type="Google" id="ProtNLM"/>
    </source>
</evidence>
<name>A0A8H9D7X9_9PROT</name>
<dbReference type="InterPro" id="IPR052552">
    <property type="entry name" value="YeaO-like"/>
</dbReference>
<dbReference type="Proteomes" id="UP000601736">
    <property type="component" value="Unassembled WGS sequence"/>
</dbReference>
<sequence length="123" mass="14434">MANSKNMNIFIKRAYEKPDLNDGLRILVDRLWPRGLSKADAKIDVWLKSVAPSNDLRKWYQHDVQKWDEFKKRYFAELDREKEAVNELFEYVKKGKVTFLYSAKESLKNNATALKEYVGSALS</sequence>
<dbReference type="PANTHER" id="PTHR36849:SF1">
    <property type="entry name" value="CYTOPLASMIC PROTEIN"/>
    <property type="match status" value="1"/>
</dbReference>
<organism evidence="1 2">
    <name type="scientific">Nitrosomonas nitrosa</name>
    <dbReference type="NCBI Taxonomy" id="52442"/>
    <lineage>
        <taxon>Bacteria</taxon>
        <taxon>Pseudomonadati</taxon>
        <taxon>Pseudomonadota</taxon>
        <taxon>Betaproteobacteria</taxon>
        <taxon>Nitrosomonadales</taxon>
        <taxon>Nitrosomonadaceae</taxon>
        <taxon>Nitrosomonas</taxon>
    </lineage>
</organism>
<reference evidence="1" key="1">
    <citation type="submission" date="2021-02" db="EMBL/GenBank/DDBJ databases">
        <authorList>
            <person name="Han P."/>
        </authorList>
    </citation>
    <scope>NUCLEOTIDE SEQUENCE</scope>
    <source>
        <strain evidence="1">Nitrosomonas nitrosa 18-3D</strain>
    </source>
</reference>
<protein>
    <recommendedName>
        <fullName evidence="3">DUF488 domain-containing protein</fullName>
    </recommendedName>
</protein>
<dbReference type="EMBL" id="CAJNAP010000001">
    <property type="protein sequence ID" value="CAE6484281.1"/>
    <property type="molecule type" value="Genomic_DNA"/>
</dbReference>
<comment type="caution">
    <text evidence="1">The sequence shown here is derived from an EMBL/GenBank/DDBJ whole genome shotgun (WGS) entry which is preliminary data.</text>
</comment>
<dbReference type="AlphaFoldDB" id="A0A8H9D7X9"/>
<gene>
    <name evidence="1" type="ORF">NMYAN_10157</name>
</gene>
<evidence type="ECO:0000313" key="2">
    <source>
        <dbReference type="Proteomes" id="UP000601736"/>
    </source>
</evidence>
<dbReference type="RefSeq" id="WP_239654046.1">
    <property type="nucleotide sequence ID" value="NZ_CAJNAP010000001.1"/>
</dbReference>
<accession>A0A8H9D7X9</accession>